<evidence type="ECO:0000313" key="8">
    <source>
        <dbReference type="EMBL" id="OAJ43519.1"/>
    </source>
</evidence>
<dbReference type="Proteomes" id="UP000077115">
    <property type="component" value="Unassembled WGS sequence"/>
</dbReference>
<evidence type="ECO:0000256" key="2">
    <source>
        <dbReference type="ARBA" id="ARBA00009597"/>
    </source>
</evidence>
<gene>
    <name evidence="8" type="ORF">BDEG_26876</name>
</gene>
<dbReference type="Pfam" id="PF04280">
    <property type="entry name" value="Tim44"/>
    <property type="match status" value="1"/>
</dbReference>
<keyword evidence="5" id="KW-0496">Mitochondrion</keyword>
<dbReference type="GO" id="GO:0005743">
    <property type="term" value="C:mitochondrial inner membrane"/>
    <property type="evidence" value="ECO:0007669"/>
    <property type="project" value="UniProtKB-SubCell"/>
</dbReference>
<dbReference type="Gene3D" id="3.10.450.240">
    <property type="match status" value="1"/>
</dbReference>
<dbReference type="InterPro" id="IPR039544">
    <property type="entry name" value="Tim44-like"/>
</dbReference>
<dbReference type="InterPro" id="IPR007379">
    <property type="entry name" value="Tim44-like_dom"/>
</dbReference>
<evidence type="ECO:0000256" key="1">
    <source>
        <dbReference type="ARBA" id="ARBA00004273"/>
    </source>
</evidence>
<evidence type="ECO:0000256" key="4">
    <source>
        <dbReference type="ARBA" id="ARBA00022946"/>
    </source>
</evidence>
<evidence type="ECO:0000256" key="3">
    <source>
        <dbReference type="ARBA" id="ARBA00022792"/>
    </source>
</evidence>
<protein>
    <recommendedName>
        <fullName evidence="7">Tim44-like domain-containing protein</fullName>
    </recommendedName>
</protein>
<keyword evidence="6" id="KW-0472">Membrane</keyword>
<dbReference type="VEuPathDB" id="FungiDB:BDEG_26876"/>
<reference evidence="8 9" key="1">
    <citation type="submission" date="2006-10" db="EMBL/GenBank/DDBJ databases">
        <title>The Genome Sequence of Batrachochytrium dendrobatidis JEL423.</title>
        <authorList>
            <consortium name="The Broad Institute Genome Sequencing Platform"/>
            <person name="Birren B."/>
            <person name="Lander E."/>
            <person name="Galagan J."/>
            <person name="Cuomo C."/>
            <person name="Devon K."/>
            <person name="Jaffe D."/>
            <person name="Butler J."/>
            <person name="Alvarez P."/>
            <person name="Gnerre S."/>
            <person name="Grabherr M."/>
            <person name="Kleber M."/>
            <person name="Mauceli E."/>
            <person name="Brockman W."/>
            <person name="Young S."/>
            <person name="LaButti K."/>
            <person name="Sykes S."/>
            <person name="DeCaprio D."/>
            <person name="Crawford M."/>
            <person name="Koehrsen M."/>
            <person name="Engels R."/>
            <person name="Montgomery P."/>
            <person name="Pearson M."/>
            <person name="Howarth C."/>
            <person name="Larson L."/>
            <person name="White J."/>
            <person name="O'Leary S."/>
            <person name="Kodira C."/>
            <person name="Zeng Q."/>
            <person name="Yandava C."/>
            <person name="Alvarado L."/>
            <person name="Longcore J."/>
            <person name="James T."/>
        </authorList>
    </citation>
    <scope>NUCLEOTIDE SEQUENCE [LARGE SCALE GENOMIC DNA]</scope>
    <source>
        <strain evidence="8 9">JEL423</strain>
    </source>
</reference>
<keyword evidence="3" id="KW-0999">Mitochondrion inner membrane</keyword>
<dbReference type="EMBL" id="DS022310">
    <property type="protein sequence ID" value="OAJ43519.1"/>
    <property type="molecule type" value="Genomic_DNA"/>
</dbReference>
<organism evidence="8 9">
    <name type="scientific">Batrachochytrium dendrobatidis (strain JEL423)</name>
    <dbReference type="NCBI Taxonomy" id="403673"/>
    <lineage>
        <taxon>Eukaryota</taxon>
        <taxon>Fungi</taxon>
        <taxon>Fungi incertae sedis</taxon>
        <taxon>Chytridiomycota</taxon>
        <taxon>Chytridiomycota incertae sedis</taxon>
        <taxon>Chytridiomycetes</taxon>
        <taxon>Rhizophydiales</taxon>
        <taxon>Rhizophydiales incertae sedis</taxon>
        <taxon>Batrachochytrium</taxon>
    </lineage>
</organism>
<keyword evidence="4" id="KW-0809">Transit peptide</keyword>
<dbReference type="PANTHER" id="PTHR10721">
    <property type="entry name" value="MITOCHONDRIAL IMPORT INNER MEMBRANE TRANSLOCASE SUBUNIT TIM44"/>
    <property type="match status" value="1"/>
</dbReference>
<feature type="domain" description="Tim44-like" evidence="7">
    <location>
        <begin position="270"/>
        <end position="425"/>
    </location>
</feature>
<dbReference type="STRING" id="403673.A0A177WTR1"/>
<evidence type="ECO:0000313" key="9">
    <source>
        <dbReference type="Proteomes" id="UP000077115"/>
    </source>
</evidence>
<comment type="similarity">
    <text evidence="2">Belongs to the Tim44 family.</text>
</comment>
<dbReference type="OrthoDB" id="10265990at2759"/>
<dbReference type="SMART" id="SM00978">
    <property type="entry name" value="Tim44"/>
    <property type="match status" value="1"/>
</dbReference>
<accession>A0A177WTR1</accession>
<reference evidence="8 9" key="2">
    <citation type="submission" date="2016-05" db="EMBL/GenBank/DDBJ databases">
        <title>Lineage-specific infection strategies underlie the spectrum of fungal disease in amphibians.</title>
        <authorList>
            <person name="Cuomo C.A."/>
            <person name="Farrer R.A."/>
            <person name="James T."/>
            <person name="Longcore J."/>
            <person name="Birren B."/>
        </authorList>
    </citation>
    <scope>NUCLEOTIDE SEQUENCE [LARGE SCALE GENOMIC DNA]</scope>
    <source>
        <strain evidence="8 9">JEL423</strain>
    </source>
</reference>
<evidence type="ECO:0000256" key="5">
    <source>
        <dbReference type="ARBA" id="ARBA00023128"/>
    </source>
</evidence>
<sequence length="430" mass="47818">MNTAAALTGLTKHLFIRQRTKRNLVSALIPRYSPSYSQARAVNVFSVFSESIKRQIDENKEFQENVKQLGEQSTKIAESDAVTRAREAVTKTSETTSKVMNAVGAVVDKTLDTPVVKMTGQAIAKTVEGVAYVSQKAAEPIANTTAAKAISSGIKEVVESSSNAFYTEYKPKEVREKEKQERLDSYRKRNPLSVVQDPSRPVLADPEAGSNVVMHKSSEMTEAWRKFLEESTLGRTLFAARRSVEQSESPLMSRVRNFLASTKVEESEHARTIRAFKQVEPTFSVDAFLKETTQYTIPELMEAFLKGDADTLKEWCSEAALAKLTAGFESQKQQGLVSDSKLLDIRGVDIRQLKLLNDEVPIILIGFTTQEILLFRNRKGEIVVGSEDVILTASYAIAFTKAQLVDSEVEYNPATNGWLVVDYARHSSGW</sequence>
<comment type="subcellular location">
    <subcellularLocation>
        <location evidence="1">Mitochondrion inner membrane</location>
    </subcellularLocation>
</comment>
<name>A0A177WTR1_BATDL</name>
<dbReference type="AlphaFoldDB" id="A0A177WTR1"/>
<proteinExistence type="inferred from homology"/>
<dbReference type="SUPFAM" id="SSF54427">
    <property type="entry name" value="NTF2-like"/>
    <property type="match status" value="1"/>
</dbReference>
<evidence type="ECO:0000259" key="7">
    <source>
        <dbReference type="SMART" id="SM00978"/>
    </source>
</evidence>
<evidence type="ECO:0000256" key="6">
    <source>
        <dbReference type="ARBA" id="ARBA00023136"/>
    </source>
</evidence>
<dbReference type="GO" id="GO:0030150">
    <property type="term" value="P:protein import into mitochondrial matrix"/>
    <property type="evidence" value="ECO:0007669"/>
    <property type="project" value="TreeGrafter"/>
</dbReference>
<dbReference type="eggNOG" id="KOG2580">
    <property type="taxonomic scope" value="Eukaryota"/>
</dbReference>
<dbReference type="PANTHER" id="PTHR10721:SF1">
    <property type="entry name" value="MITOCHONDRIAL IMPORT INNER MEMBRANE TRANSLOCASE SUBUNIT TIM44"/>
    <property type="match status" value="1"/>
</dbReference>
<dbReference type="InterPro" id="IPR032710">
    <property type="entry name" value="NTF2-like_dom_sf"/>
</dbReference>
<dbReference type="GO" id="GO:0051087">
    <property type="term" value="F:protein-folding chaperone binding"/>
    <property type="evidence" value="ECO:0007669"/>
    <property type="project" value="TreeGrafter"/>
</dbReference>